<evidence type="ECO:0000313" key="2">
    <source>
        <dbReference type="Proteomes" id="UP000284202"/>
    </source>
</evidence>
<reference evidence="2" key="1">
    <citation type="submission" date="2018-09" db="EMBL/GenBank/DDBJ databases">
        <title>Acidovorax cavernicola nov. sp. isolated from Gruta de las Maravillas (Aracena, Spain).</title>
        <authorList>
            <person name="Jurado V."/>
            <person name="Gutierrez-Patricio S."/>
            <person name="Gonzalez-Pimentel J.L."/>
            <person name="Miller A.Z."/>
            <person name="Laiz L."/>
            <person name="Saiz-Jimenez C."/>
        </authorList>
    </citation>
    <scope>NUCLEOTIDE SEQUENCE [LARGE SCALE GENOMIC DNA]</scope>
    <source>
        <strain evidence="2">1011MAR3C25</strain>
    </source>
</reference>
<name>A0A418SWM7_9RHOB</name>
<dbReference type="AlphaFoldDB" id="A0A418SWM7"/>
<evidence type="ECO:0000313" key="1">
    <source>
        <dbReference type="EMBL" id="RJE85362.1"/>
    </source>
</evidence>
<dbReference type="Proteomes" id="UP000284202">
    <property type="component" value="Unassembled WGS sequence"/>
</dbReference>
<gene>
    <name evidence="1" type="ORF">D3P04_10115</name>
</gene>
<sequence>MSVSDDYRISEIARNEEQLSQIFVANLIVLQDEVTEDATWLAKHLGVENVDEIDGVTMTSGDDPEGFSALSSFKRNAPLSSCDPADYDGEFPTPNRIGSEYQCYFEYAEDSLDDLLDVPEWINPNSDKPRLFDRFLDESRLDYAWLTLNGTGWRYADAAAALDRLRKSAPADGNFQMMADIWISFASEYDGGY</sequence>
<protein>
    <submittedName>
        <fullName evidence="1">Uncharacterized protein</fullName>
    </submittedName>
</protein>
<comment type="caution">
    <text evidence="1">The sequence shown here is derived from an EMBL/GenBank/DDBJ whole genome shotgun (WGS) entry which is preliminary data.</text>
</comment>
<proteinExistence type="predicted"/>
<dbReference type="EMBL" id="QZCG01000006">
    <property type="protein sequence ID" value="RJE85362.1"/>
    <property type="molecule type" value="Genomic_DNA"/>
</dbReference>
<accession>A0A418SWM7</accession>
<keyword evidence="2" id="KW-1185">Reference proteome</keyword>
<organism evidence="1 2">
    <name type="scientific">Paracoccus onubensis</name>
    <dbReference type="NCBI Taxonomy" id="1675788"/>
    <lineage>
        <taxon>Bacteria</taxon>
        <taxon>Pseudomonadati</taxon>
        <taxon>Pseudomonadota</taxon>
        <taxon>Alphaproteobacteria</taxon>
        <taxon>Rhodobacterales</taxon>
        <taxon>Paracoccaceae</taxon>
        <taxon>Paracoccus</taxon>
    </lineage>
</organism>